<keyword evidence="4" id="KW-0720">Serine protease</keyword>
<dbReference type="EMBL" id="WUBS01000001">
    <property type="protein sequence ID" value="NDL61311.1"/>
    <property type="molecule type" value="Genomic_DNA"/>
</dbReference>
<evidence type="ECO:0000259" key="5">
    <source>
        <dbReference type="Pfam" id="PF00082"/>
    </source>
</evidence>
<dbReference type="Proteomes" id="UP000461443">
    <property type="component" value="Unassembled WGS sequence"/>
</dbReference>
<sequence length="468" mass="51294">MSEKFHKKIDFFAQQGVKYTNIVFQLKRNNVGSYYFSEAQKIEHELKFNFETMGINPLFDVSGSPRDDSTREMNKRFGLDRYFKVKFFNDNVNSADYINGILHAIALFSSVETVYPSSEPISLRSGDIQDLSHAAKPIIYNETKSSVESDIPNFVSLQYYLWPARHCFNGFKLGGVDGAAGLAYEGGRGENVTIITNEPDAWFTGHKNLPQERAIVEGAVTVGNDDTASVGVMAGLELGYGILGIASRAKVGYAARGLQYLYNLYHRLKAGDVIQIGMQHQGGCMTYHNQGCYVPVEFEPAWFDMISALTTKGIHVIQAAGNGAVNLDHPAFNGKFNRNLQDSGAIIVGALDPRTGLRAAYSNFGSRLDSASWGDYVVTTAYGYATLLNQTNAWYINNYSGNSPANPIVAGVVACLSSIAIANKKSVSPIQFRELLTNTGTVLEENLSSIIGTQPDLGKAIYALFSDY</sequence>
<dbReference type="InterPro" id="IPR036852">
    <property type="entry name" value="Peptidase_S8/S53_dom_sf"/>
</dbReference>
<evidence type="ECO:0000313" key="7">
    <source>
        <dbReference type="Proteomes" id="UP000461443"/>
    </source>
</evidence>
<dbReference type="AlphaFoldDB" id="A0A845SFA4"/>
<organism evidence="6 7">
    <name type="scientific">Acerihabitans arboris</name>
    <dbReference type="NCBI Taxonomy" id="2691583"/>
    <lineage>
        <taxon>Bacteria</taxon>
        <taxon>Pseudomonadati</taxon>
        <taxon>Pseudomonadota</taxon>
        <taxon>Gammaproteobacteria</taxon>
        <taxon>Enterobacterales</taxon>
        <taxon>Pectobacteriaceae</taxon>
        <taxon>Acerihabitans</taxon>
    </lineage>
</organism>
<gene>
    <name evidence="6" type="ORF">GRH90_00795</name>
</gene>
<dbReference type="InterPro" id="IPR000209">
    <property type="entry name" value="Peptidase_S8/S53_dom"/>
</dbReference>
<comment type="caution">
    <text evidence="6">The sequence shown here is derived from an EMBL/GenBank/DDBJ whole genome shotgun (WGS) entry which is preliminary data.</text>
</comment>
<dbReference type="GO" id="GO:0006508">
    <property type="term" value="P:proteolysis"/>
    <property type="evidence" value="ECO:0007669"/>
    <property type="project" value="UniProtKB-KW"/>
</dbReference>
<protein>
    <submittedName>
        <fullName evidence="6">S8 family serine peptidase</fullName>
    </submittedName>
</protein>
<accession>A0A845SFA4</accession>
<feature type="domain" description="Peptidase S8/S53" evidence="5">
    <location>
        <begin position="305"/>
        <end position="445"/>
    </location>
</feature>
<proteinExistence type="inferred from homology"/>
<dbReference type="PANTHER" id="PTHR43806:SF11">
    <property type="entry name" value="CEREVISIN-RELATED"/>
    <property type="match status" value="1"/>
</dbReference>
<comment type="similarity">
    <text evidence="1">Belongs to the peptidase S8 family.</text>
</comment>
<keyword evidence="3" id="KW-0378">Hydrolase</keyword>
<reference evidence="6 7" key="1">
    <citation type="submission" date="2019-12" db="EMBL/GenBank/DDBJ databases">
        <authorList>
            <person name="Lee S.D."/>
        </authorList>
    </citation>
    <scope>NUCLEOTIDE SEQUENCE [LARGE SCALE GENOMIC DNA]</scope>
    <source>
        <strain evidence="6 7">SAP-6</strain>
    </source>
</reference>
<dbReference type="Pfam" id="PF00082">
    <property type="entry name" value="Peptidase_S8"/>
    <property type="match status" value="1"/>
</dbReference>
<dbReference type="RefSeq" id="WP_162363994.1">
    <property type="nucleotide sequence ID" value="NZ_WUBS01000001.1"/>
</dbReference>
<dbReference type="SUPFAM" id="SSF52743">
    <property type="entry name" value="Subtilisin-like"/>
    <property type="match status" value="1"/>
</dbReference>
<keyword evidence="7" id="KW-1185">Reference proteome</keyword>
<dbReference type="GO" id="GO:0004252">
    <property type="term" value="F:serine-type endopeptidase activity"/>
    <property type="evidence" value="ECO:0007669"/>
    <property type="project" value="InterPro"/>
</dbReference>
<dbReference type="InterPro" id="IPR050131">
    <property type="entry name" value="Peptidase_S8_subtilisin-like"/>
</dbReference>
<evidence type="ECO:0000256" key="4">
    <source>
        <dbReference type="ARBA" id="ARBA00022825"/>
    </source>
</evidence>
<keyword evidence="2" id="KW-0645">Protease</keyword>
<dbReference type="Gene3D" id="3.40.50.200">
    <property type="entry name" value="Peptidase S8/S53 domain"/>
    <property type="match status" value="1"/>
</dbReference>
<evidence type="ECO:0000256" key="2">
    <source>
        <dbReference type="ARBA" id="ARBA00022670"/>
    </source>
</evidence>
<evidence type="ECO:0000313" key="6">
    <source>
        <dbReference type="EMBL" id="NDL61311.1"/>
    </source>
</evidence>
<name>A0A845SFA4_9GAMM</name>
<reference evidence="6 7" key="2">
    <citation type="submission" date="2020-02" db="EMBL/GenBank/DDBJ databases">
        <title>The new genus of Enterobacteriales.</title>
        <authorList>
            <person name="Kim I.S."/>
        </authorList>
    </citation>
    <scope>NUCLEOTIDE SEQUENCE [LARGE SCALE GENOMIC DNA]</scope>
    <source>
        <strain evidence="6 7">SAP-6</strain>
    </source>
</reference>
<dbReference type="PANTHER" id="PTHR43806">
    <property type="entry name" value="PEPTIDASE S8"/>
    <property type="match status" value="1"/>
</dbReference>
<evidence type="ECO:0000256" key="3">
    <source>
        <dbReference type="ARBA" id="ARBA00022801"/>
    </source>
</evidence>
<evidence type="ECO:0000256" key="1">
    <source>
        <dbReference type="ARBA" id="ARBA00011073"/>
    </source>
</evidence>